<reference evidence="2" key="1">
    <citation type="submission" date="2021-05" db="EMBL/GenBank/DDBJ databases">
        <authorList>
            <person name="Pietrasiak N."/>
            <person name="Ward R."/>
            <person name="Stajich J.E."/>
            <person name="Kurbessoian T."/>
        </authorList>
    </citation>
    <scope>NUCLEOTIDE SEQUENCE</scope>
    <source>
        <strain evidence="2">GSE-TBD4-15B</strain>
    </source>
</reference>
<gene>
    <name evidence="2" type="ORF">KME07_03220</name>
</gene>
<protein>
    <submittedName>
        <fullName evidence="2">Uncharacterized protein</fullName>
    </submittedName>
</protein>
<organism evidence="2 3">
    <name type="scientific">Pegethrix bostrychoides GSE-TBD4-15B</name>
    <dbReference type="NCBI Taxonomy" id="2839662"/>
    <lineage>
        <taxon>Bacteria</taxon>
        <taxon>Bacillati</taxon>
        <taxon>Cyanobacteriota</taxon>
        <taxon>Cyanophyceae</taxon>
        <taxon>Oculatellales</taxon>
        <taxon>Oculatellaceae</taxon>
        <taxon>Pegethrix</taxon>
    </lineage>
</organism>
<evidence type="ECO:0000313" key="2">
    <source>
        <dbReference type="EMBL" id="MBW4464436.1"/>
    </source>
</evidence>
<feature type="transmembrane region" description="Helical" evidence="1">
    <location>
        <begin position="114"/>
        <end position="132"/>
    </location>
</feature>
<feature type="transmembrane region" description="Helical" evidence="1">
    <location>
        <begin position="7"/>
        <end position="25"/>
    </location>
</feature>
<evidence type="ECO:0000313" key="3">
    <source>
        <dbReference type="Proteomes" id="UP000707356"/>
    </source>
</evidence>
<dbReference type="Proteomes" id="UP000707356">
    <property type="component" value="Unassembled WGS sequence"/>
</dbReference>
<dbReference type="AlphaFoldDB" id="A0A951P790"/>
<accession>A0A951P790</accession>
<feature type="transmembrane region" description="Helical" evidence="1">
    <location>
        <begin position="144"/>
        <end position="165"/>
    </location>
</feature>
<sequence length="206" mass="22480">MPIYQALLWLNGGFLLLIAALTGYVELSGLSVKALFLHPESYPHITIGALTHLFQMLCAVPPIVCLFTYSLLRSQPFSESSSETRFILASALFTGGFLLNEIYRIHIHLSASGIGKPTVILVYAVVLALYLVSCRQQILQTPYLILLLGVGILAVGIGIDSLHIPNQGLTDFLEGIPKVLSQANIALYFWIVCQQAISRFAGGKFS</sequence>
<name>A0A951P790_9CYAN</name>
<dbReference type="EMBL" id="JAHHHV010000013">
    <property type="protein sequence ID" value="MBW4464436.1"/>
    <property type="molecule type" value="Genomic_DNA"/>
</dbReference>
<feature type="transmembrane region" description="Helical" evidence="1">
    <location>
        <begin position="84"/>
        <end position="102"/>
    </location>
</feature>
<keyword evidence="1" id="KW-1133">Transmembrane helix</keyword>
<evidence type="ECO:0000256" key="1">
    <source>
        <dbReference type="SAM" id="Phobius"/>
    </source>
</evidence>
<reference evidence="2" key="2">
    <citation type="journal article" date="2022" name="Microbiol. Resour. Announc.">
        <title>Metagenome Sequencing to Explore Phylogenomics of Terrestrial Cyanobacteria.</title>
        <authorList>
            <person name="Ward R.D."/>
            <person name="Stajich J.E."/>
            <person name="Johansen J.R."/>
            <person name="Huntemann M."/>
            <person name="Clum A."/>
            <person name="Foster B."/>
            <person name="Foster B."/>
            <person name="Roux S."/>
            <person name="Palaniappan K."/>
            <person name="Varghese N."/>
            <person name="Mukherjee S."/>
            <person name="Reddy T.B.K."/>
            <person name="Daum C."/>
            <person name="Copeland A."/>
            <person name="Chen I.A."/>
            <person name="Ivanova N.N."/>
            <person name="Kyrpides N.C."/>
            <person name="Shapiro N."/>
            <person name="Eloe-Fadrosh E.A."/>
            <person name="Pietrasiak N."/>
        </authorList>
    </citation>
    <scope>NUCLEOTIDE SEQUENCE</scope>
    <source>
        <strain evidence="2">GSE-TBD4-15B</strain>
    </source>
</reference>
<proteinExistence type="predicted"/>
<keyword evidence="1" id="KW-0472">Membrane</keyword>
<keyword evidence="1" id="KW-0812">Transmembrane</keyword>
<comment type="caution">
    <text evidence="2">The sequence shown here is derived from an EMBL/GenBank/DDBJ whole genome shotgun (WGS) entry which is preliminary data.</text>
</comment>
<feature type="transmembrane region" description="Helical" evidence="1">
    <location>
        <begin position="45"/>
        <end position="72"/>
    </location>
</feature>
<feature type="transmembrane region" description="Helical" evidence="1">
    <location>
        <begin position="185"/>
        <end position="202"/>
    </location>
</feature>